<dbReference type="AlphaFoldDB" id="A0A5D3YC99"/>
<dbReference type="Proteomes" id="UP000324176">
    <property type="component" value="Unassembled WGS sequence"/>
</dbReference>
<protein>
    <submittedName>
        <fullName evidence="1">Uncharacterized protein</fullName>
    </submittedName>
</protein>
<gene>
    <name evidence="1" type="ORF">BCL69_103112</name>
</gene>
<evidence type="ECO:0000313" key="1">
    <source>
        <dbReference type="EMBL" id="TYP86376.1"/>
    </source>
</evidence>
<organism evidence="1 2">
    <name type="scientific">Nitrosomonas communis</name>
    <dbReference type="NCBI Taxonomy" id="44574"/>
    <lineage>
        <taxon>Bacteria</taxon>
        <taxon>Pseudomonadati</taxon>
        <taxon>Pseudomonadota</taxon>
        <taxon>Betaproteobacteria</taxon>
        <taxon>Nitrosomonadales</taxon>
        <taxon>Nitrosomonadaceae</taxon>
        <taxon>Nitrosomonas</taxon>
    </lineage>
</organism>
<reference evidence="1 2" key="1">
    <citation type="submission" date="2019-07" db="EMBL/GenBank/DDBJ databases">
        <title>Active sludge and wastewater microbial communities from Klosterneuburg, Austria.</title>
        <authorList>
            <person name="Wagner M."/>
        </authorList>
    </citation>
    <scope>NUCLEOTIDE SEQUENCE [LARGE SCALE GENOMIC DNA]</scope>
    <source>
        <strain evidence="1 2">Nm2</strain>
    </source>
</reference>
<evidence type="ECO:0000313" key="2">
    <source>
        <dbReference type="Proteomes" id="UP000324176"/>
    </source>
</evidence>
<proteinExistence type="predicted"/>
<sequence length="79" mass="8591">MTSKPSAAIRRPSPESSKMAIMSIIKPVAPDKAYTMDIDHGASCSENILAARKMQPTAAIANTKIKKVSGKFVSYFLKY</sequence>
<dbReference type="EMBL" id="VNHT01000031">
    <property type="protein sequence ID" value="TYP86376.1"/>
    <property type="molecule type" value="Genomic_DNA"/>
</dbReference>
<comment type="caution">
    <text evidence="1">The sequence shown here is derived from an EMBL/GenBank/DDBJ whole genome shotgun (WGS) entry which is preliminary data.</text>
</comment>
<name>A0A5D3YC99_9PROT</name>
<accession>A0A5D3YC99</accession>